<feature type="compositionally biased region" description="Polar residues" evidence="1">
    <location>
        <begin position="88"/>
        <end position="98"/>
    </location>
</feature>
<dbReference type="Proteomes" id="UP000283269">
    <property type="component" value="Unassembled WGS sequence"/>
</dbReference>
<feature type="region of interest" description="Disordered" evidence="1">
    <location>
        <begin position="51"/>
        <end position="169"/>
    </location>
</feature>
<accession>A0A409X884</accession>
<evidence type="ECO:0000313" key="2">
    <source>
        <dbReference type="EMBL" id="PPQ86986.1"/>
    </source>
</evidence>
<evidence type="ECO:0000313" key="3">
    <source>
        <dbReference type="Proteomes" id="UP000283269"/>
    </source>
</evidence>
<proteinExistence type="predicted"/>
<protein>
    <submittedName>
        <fullName evidence="2">Uncharacterized protein</fullName>
    </submittedName>
</protein>
<feature type="compositionally biased region" description="Acidic residues" evidence="1">
    <location>
        <begin position="99"/>
        <end position="112"/>
    </location>
</feature>
<sequence length="169" mass="18480">MDTFLYFVQSAGRNFTGTCDTHMCPASANRHNNSPSDPTLSSDYHHHHLVGRSQAVWTGTKTARMDNGNEDRDQDQDDGCNSDKDSDGSCNGDSNGYEDNTDDSNGYEDNTDDTYKGDDNENGDDGCNSDEGEGNGYEDGEDGSCDKGQAWQRQGCNSDKDATVTRMQQ</sequence>
<comment type="caution">
    <text evidence="2">The sequence shown here is derived from an EMBL/GenBank/DDBJ whole genome shotgun (WGS) entry which is preliminary data.</text>
</comment>
<dbReference type="EMBL" id="NHYD01002400">
    <property type="protein sequence ID" value="PPQ86986.1"/>
    <property type="molecule type" value="Genomic_DNA"/>
</dbReference>
<organism evidence="2 3">
    <name type="scientific">Psilocybe cyanescens</name>
    <dbReference type="NCBI Taxonomy" id="93625"/>
    <lineage>
        <taxon>Eukaryota</taxon>
        <taxon>Fungi</taxon>
        <taxon>Dikarya</taxon>
        <taxon>Basidiomycota</taxon>
        <taxon>Agaricomycotina</taxon>
        <taxon>Agaricomycetes</taxon>
        <taxon>Agaricomycetidae</taxon>
        <taxon>Agaricales</taxon>
        <taxon>Agaricineae</taxon>
        <taxon>Strophariaceae</taxon>
        <taxon>Psilocybe</taxon>
    </lineage>
</organism>
<keyword evidence="3" id="KW-1185">Reference proteome</keyword>
<reference evidence="2 3" key="1">
    <citation type="journal article" date="2018" name="Evol. Lett.">
        <title>Horizontal gene cluster transfer increased hallucinogenic mushroom diversity.</title>
        <authorList>
            <person name="Reynolds H.T."/>
            <person name="Vijayakumar V."/>
            <person name="Gluck-Thaler E."/>
            <person name="Korotkin H.B."/>
            <person name="Matheny P.B."/>
            <person name="Slot J.C."/>
        </authorList>
    </citation>
    <scope>NUCLEOTIDE SEQUENCE [LARGE SCALE GENOMIC DNA]</scope>
    <source>
        <strain evidence="2 3">2631</strain>
    </source>
</reference>
<dbReference type="InParanoid" id="A0A409X884"/>
<evidence type="ECO:0000256" key="1">
    <source>
        <dbReference type="SAM" id="MobiDB-lite"/>
    </source>
</evidence>
<gene>
    <name evidence="2" type="ORF">CVT25_009441</name>
</gene>
<feature type="compositionally biased region" description="Acidic residues" evidence="1">
    <location>
        <begin position="120"/>
        <end position="143"/>
    </location>
</feature>
<dbReference type="AlphaFoldDB" id="A0A409X884"/>
<name>A0A409X884_PSICY</name>